<reference evidence="5" key="1">
    <citation type="submission" date="2022-01" db="EMBL/GenBank/DDBJ databases">
        <authorList>
            <person name="King R."/>
        </authorList>
    </citation>
    <scope>NUCLEOTIDE SEQUENCE</scope>
</reference>
<dbReference type="AlphaFoldDB" id="A0A9N9TLM7"/>
<evidence type="ECO:0000256" key="1">
    <source>
        <dbReference type="ARBA" id="ARBA00008853"/>
    </source>
</evidence>
<dbReference type="PANTHER" id="PTHR10907">
    <property type="entry name" value="REGUCALCIN"/>
    <property type="match status" value="1"/>
</dbReference>
<feature type="binding site" evidence="3">
    <location>
        <position position="218"/>
    </location>
    <ligand>
        <name>a divalent metal cation</name>
        <dbReference type="ChEBI" id="CHEBI:60240"/>
    </ligand>
</feature>
<sequence>MDPDNRSYTITPISPSIQHGEAPLWYTRRNIIYWVDTFQATIYRLLPDEQIQSYKIEGRDSVGFIIPVKHKDDLFLVFADRVVYELNWPIDQQQPLKFNQLKEIEDHKPLNQFNDGKADGKGRIWAGTLTRNSDLSVASNGGSLYLFHDNLQTCQSKIPQTSISNGLAWSKNHQKFYFIDSYTRQVREFSHNQDTGDLSDETVILDLSHHPDIEGFPDGMTIDDDDNLWIALFGGGHVIHLDTKTRRMIRKIQIPATYVTSAEFGGENLDVLYVTTSRLKLQHQRETTAGCLFTITNLGVRGRPPHESIYSD</sequence>
<feature type="active site" description="Proton donor/acceptor" evidence="2">
    <location>
        <position position="218"/>
    </location>
</feature>
<dbReference type="PANTHER" id="PTHR10907:SF47">
    <property type="entry name" value="REGUCALCIN"/>
    <property type="match status" value="1"/>
</dbReference>
<dbReference type="Pfam" id="PF08450">
    <property type="entry name" value="SGL"/>
    <property type="match status" value="1"/>
</dbReference>
<accession>A0A9N9TLM7</accession>
<feature type="binding site" evidence="3">
    <location>
        <position position="21"/>
    </location>
    <ligand>
        <name>a divalent metal cation</name>
        <dbReference type="ChEBI" id="CHEBI:60240"/>
    </ligand>
</feature>
<comment type="cofactor">
    <cofactor evidence="3">
        <name>Zn(2+)</name>
        <dbReference type="ChEBI" id="CHEBI:29105"/>
    </cofactor>
    <text evidence="3">Binds 1 divalent metal cation per subunit.</text>
</comment>
<gene>
    <name evidence="5" type="ORF">PHYEVI_LOCUS2648</name>
</gene>
<proteinExistence type="inferred from homology"/>
<evidence type="ECO:0000313" key="5">
    <source>
        <dbReference type="EMBL" id="CAG9856222.1"/>
    </source>
</evidence>
<organism evidence="5 6">
    <name type="scientific">Phyllotreta striolata</name>
    <name type="common">Striped flea beetle</name>
    <name type="synonym">Crioceris striolata</name>
    <dbReference type="NCBI Taxonomy" id="444603"/>
    <lineage>
        <taxon>Eukaryota</taxon>
        <taxon>Metazoa</taxon>
        <taxon>Ecdysozoa</taxon>
        <taxon>Arthropoda</taxon>
        <taxon>Hexapoda</taxon>
        <taxon>Insecta</taxon>
        <taxon>Pterygota</taxon>
        <taxon>Neoptera</taxon>
        <taxon>Endopterygota</taxon>
        <taxon>Coleoptera</taxon>
        <taxon>Polyphaga</taxon>
        <taxon>Cucujiformia</taxon>
        <taxon>Chrysomeloidea</taxon>
        <taxon>Chrysomelidae</taxon>
        <taxon>Galerucinae</taxon>
        <taxon>Alticini</taxon>
        <taxon>Phyllotreta</taxon>
    </lineage>
</organism>
<evidence type="ECO:0000259" key="4">
    <source>
        <dbReference type="Pfam" id="PF08450"/>
    </source>
</evidence>
<dbReference type="GO" id="GO:0004341">
    <property type="term" value="F:gluconolactonase activity"/>
    <property type="evidence" value="ECO:0007669"/>
    <property type="project" value="TreeGrafter"/>
</dbReference>
<dbReference type="OrthoDB" id="423498at2759"/>
<evidence type="ECO:0000256" key="3">
    <source>
        <dbReference type="PIRSR" id="PIRSR605511-2"/>
    </source>
</evidence>
<keyword evidence="3" id="KW-0479">Metal-binding</keyword>
<keyword evidence="3" id="KW-0862">Zinc</keyword>
<evidence type="ECO:0000313" key="6">
    <source>
        <dbReference type="Proteomes" id="UP001153712"/>
    </source>
</evidence>
<keyword evidence="6" id="KW-1185">Reference proteome</keyword>
<dbReference type="EMBL" id="OU900105">
    <property type="protein sequence ID" value="CAG9856222.1"/>
    <property type="molecule type" value="Genomic_DNA"/>
</dbReference>
<name>A0A9N9TLM7_PHYSR</name>
<evidence type="ECO:0000256" key="2">
    <source>
        <dbReference type="PIRSR" id="PIRSR605511-1"/>
    </source>
</evidence>
<dbReference type="Gene3D" id="2.120.10.30">
    <property type="entry name" value="TolB, C-terminal domain"/>
    <property type="match status" value="1"/>
</dbReference>
<dbReference type="GO" id="GO:0019853">
    <property type="term" value="P:L-ascorbic acid biosynthetic process"/>
    <property type="evidence" value="ECO:0007669"/>
    <property type="project" value="TreeGrafter"/>
</dbReference>
<dbReference type="PRINTS" id="PR01790">
    <property type="entry name" value="SMP30FAMILY"/>
</dbReference>
<dbReference type="Proteomes" id="UP001153712">
    <property type="component" value="Chromosome 12"/>
</dbReference>
<feature type="binding site" evidence="3">
    <location>
        <position position="114"/>
    </location>
    <ligand>
        <name>substrate</name>
    </ligand>
</feature>
<protein>
    <recommendedName>
        <fullName evidence="4">SMP-30/Gluconolactonase/LRE-like region domain-containing protein</fullName>
    </recommendedName>
</protein>
<feature type="binding site" evidence="3">
    <location>
        <position position="165"/>
    </location>
    <ligand>
        <name>a divalent metal cation</name>
        <dbReference type="ChEBI" id="CHEBI:60240"/>
    </ligand>
</feature>
<dbReference type="InterPro" id="IPR011042">
    <property type="entry name" value="6-blade_b-propeller_TolB-like"/>
</dbReference>
<dbReference type="InterPro" id="IPR005511">
    <property type="entry name" value="SMP-30"/>
</dbReference>
<comment type="similarity">
    <text evidence="1">Belongs to the SMP-30/CGR1 family.</text>
</comment>
<dbReference type="SUPFAM" id="SSF63829">
    <property type="entry name" value="Calcium-dependent phosphotriesterase"/>
    <property type="match status" value="1"/>
</dbReference>
<dbReference type="GO" id="GO:0005509">
    <property type="term" value="F:calcium ion binding"/>
    <property type="evidence" value="ECO:0007669"/>
    <property type="project" value="TreeGrafter"/>
</dbReference>
<dbReference type="InterPro" id="IPR013658">
    <property type="entry name" value="SGL"/>
</dbReference>
<feature type="domain" description="SMP-30/Gluconolactonase/LRE-like region" evidence="4">
    <location>
        <begin position="20"/>
        <end position="277"/>
    </location>
</feature>